<proteinExistence type="predicted"/>
<sequence>MGFDDWWLANAGFDSGPERIDGHIAREATPGWLERQQQTVSGASMLLASTTRGASLSKWASAAFIGMASALLVAGIAVRRLSTKRVDGIPPLAQSAYDEYVSA</sequence>
<keyword evidence="1" id="KW-1133">Transmembrane helix</keyword>
<gene>
    <name evidence="2" type="ORF">EHUX00137_LOCUS5177</name>
</gene>
<dbReference type="AlphaFoldDB" id="A0A7S3RNK4"/>
<keyword evidence="1" id="KW-0472">Membrane</keyword>
<name>A0A7S3RNK4_EMIHU</name>
<dbReference type="EMBL" id="HBIR01007585">
    <property type="protein sequence ID" value="CAE0529873.1"/>
    <property type="molecule type" value="Transcribed_RNA"/>
</dbReference>
<reference evidence="2" key="1">
    <citation type="submission" date="2021-01" db="EMBL/GenBank/DDBJ databases">
        <authorList>
            <person name="Corre E."/>
            <person name="Pelletier E."/>
            <person name="Niang G."/>
            <person name="Scheremetjew M."/>
            <person name="Finn R."/>
            <person name="Kale V."/>
            <person name="Holt S."/>
            <person name="Cochrane G."/>
            <person name="Meng A."/>
            <person name="Brown T."/>
            <person name="Cohen L."/>
        </authorList>
    </citation>
    <scope>NUCLEOTIDE SEQUENCE</scope>
    <source>
        <strain evidence="2">379</strain>
    </source>
</reference>
<organism evidence="2">
    <name type="scientific">Emiliania huxleyi</name>
    <name type="common">Coccolithophore</name>
    <name type="synonym">Pontosphaera huxleyi</name>
    <dbReference type="NCBI Taxonomy" id="2903"/>
    <lineage>
        <taxon>Eukaryota</taxon>
        <taxon>Haptista</taxon>
        <taxon>Haptophyta</taxon>
        <taxon>Prymnesiophyceae</taxon>
        <taxon>Isochrysidales</taxon>
        <taxon>Noelaerhabdaceae</taxon>
        <taxon>Emiliania</taxon>
    </lineage>
</organism>
<keyword evidence="1" id="KW-0812">Transmembrane</keyword>
<accession>A0A7S3RNK4</accession>
<protein>
    <submittedName>
        <fullName evidence="2">Uncharacterized protein</fullName>
    </submittedName>
</protein>
<evidence type="ECO:0000313" key="2">
    <source>
        <dbReference type="EMBL" id="CAE0529873.1"/>
    </source>
</evidence>
<feature type="transmembrane region" description="Helical" evidence="1">
    <location>
        <begin position="59"/>
        <end position="78"/>
    </location>
</feature>
<evidence type="ECO:0000256" key="1">
    <source>
        <dbReference type="SAM" id="Phobius"/>
    </source>
</evidence>